<feature type="domain" description="HAT C-terminal dimerisation" evidence="3">
    <location>
        <begin position="10"/>
        <end position="61"/>
    </location>
</feature>
<evidence type="ECO:0000256" key="1">
    <source>
        <dbReference type="SAM" id="MobiDB-lite"/>
    </source>
</evidence>
<accession>A0AAV0XA47</accession>
<sequence>MGRPNKHKSILSQIAIAILSCPPTSASTERSFSTYGLLHTIERNRLTNERSAKLVYIKHNLKLNEIPNQSKIGVSEDYIVEFQMSEADEEEPEEVNLCLSDSEDNY</sequence>
<feature type="chain" id="PRO_5043494262" description="HAT C-terminal dimerisation domain-containing protein" evidence="2">
    <location>
        <begin position="27"/>
        <end position="106"/>
    </location>
</feature>
<keyword evidence="2" id="KW-0732">Signal</keyword>
<dbReference type="EMBL" id="CARXXK010000004">
    <property type="protein sequence ID" value="CAI6365190.1"/>
    <property type="molecule type" value="Genomic_DNA"/>
</dbReference>
<evidence type="ECO:0000256" key="2">
    <source>
        <dbReference type="SAM" id="SignalP"/>
    </source>
</evidence>
<evidence type="ECO:0000259" key="3">
    <source>
        <dbReference type="Pfam" id="PF05699"/>
    </source>
</evidence>
<feature type="region of interest" description="Disordered" evidence="1">
    <location>
        <begin position="85"/>
        <end position="106"/>
    </location>
</feature>
<keyword evidence="5" id="KW-1185">Reference proteome</keyword>
<proteinExistence type="predicted"/>
<dbReference type="PROSITE" id="PS51257">
    <property type="entry name" value="PROKAR_LIPOPROTEIN"/>
    <property type="match status" value="1"/>
</dbReference>
<reference evidence="4 5" key="1">
    <citation type="submission" date="2023-01" db="EMBL/GenBank/DDBJ databases">
        <authorList>
            <person name="Whitehead M."/>
        </authorList>
    </citation>
    <scope>NUCLEOTIDE SEQUENCE [LARGE SCALE GENOMIC DNA]</scope>
</reference>
<comment type="caution">
    <text evidence="4">The sequence shown here is derived from an EMBL/GenBank/DDBJ whole genome shotgun (WGS) entry which is preliminary data.</text>
</comment>
<dbReference type="Pfam" id="PF05699">
    <property type="entry name" value="Dimer_Tnp_hAT"/>
    <property type="match status" value="1"/>
</dbReference>
<protein>
    <recommendedName>
        <fullName evidence="3">HAT C-terminal dimerisation domain-containing protein</fullName>
    </recommendedName>
</protein>
<dbReference type="InterPro" id="IPR008906">
    <property type="entry name" value="HATC_C_dom"/>
</dbReference>
<gene>
    <name evidence="4" type="ORF">MEUPH1_LOCUS19933</name>
</gene>
<dbReference type="InterPro" id="IPR012337">
    <property type="entry name" value="RNaseH-like_sf"/>
</dbReference>
<evidence type="ECO:0000313" key="5">
    <source>
        <dbReference type="Proteomes" id="UP001160148"/>
    </source>
</evidence>
<organism evidence="4 5">
    <name type="scientific">Macrosiphum euphorbiae</name>
    <name type="common">potato aphid</name>
    <dbReference type="NCBI Taxonomy" id="13131"/>
    <lineage>
        <taxon>Eukaryota</taxon>
        <taxon>Metazoa</taxon>
        <taxon>Ecdysozoa</taxon>
        <taxon>Arthropoda</taxon>
        <taxon>Hexapoda</taxon>
        <taxon>Insecta</taxon>
        <taxon>Pterygota</taxon>
        <taxon>Neoptera</taxon>
        <taxon>Paraneoptera</taxon>
        <taxon>Hemiptera</taxon>
        <taxon>Sternorrhyncha</taxon>
        <taxon>Aphidomorpha</taxon>
        <taxon>Aphidoidea</taxon>
        <taxon>Aphididae</taxon>
        <taxon>Macrosiphini</taxon>
        <taxon>Macrosiphum</taxon>
    </lineage>
</organism>
<dbReference type="GO" id="GO:0046983">
    <property type="term" value="F:protein dimerization activity"/>
    <property type="evidence" value="ECO:0007669"/>
    <property type="project" value="InterPro"/>
</dbReference>
<feature type="signal peptide" evidence="2">
    <location>
        <begin position="1"/>
        <end position="26"/>
    </location>
</feature>
<evidence type="ECO:0000313" key="4">
    <source>
        <dbReference type="EMBL" id="CAI6365190.1"/>
    </source>
</evidence>
<name>A0AAV0XA47_9HEMI</name>
<dbReference type="Proteomes" id="UP001160148">
    <property type="component" value="Unassembled WGS sequence"/>
</dbReference>
<dbReference type="SUPFAM" id="SSF53098">
    <property type="entry name" value="Ribonuclease H-like"/>
    <property type="match status" value="1"/>
</dbReference>
<dbReference type="AlphaFoldDB" id="A0AAV0XA47"/>